<accession>A0ABW0EUR0</accession>
<dbReference type="PANTHER" id="PTHR10138:SF0">
    <property type="entry name" value="TRYPTOPHAN 2,3-DIOXYGENASE"/>
    <property type="match status" value="1"/>
</dbReference>
<protein>
    <submittedName>
        <fullName evidence="1">Tryptophan 2,3-dioxygenase family protein</fullName>
    </submittedName>
</protein>
<dbReference type="Pfam" id="PF03301">
    <property type="entry name" value="Trp_dioxygenase"/>
    <property type="match status" value="2"/>
</dbReference>
<dbReference type="SUPFAM" id="SSF140959">
    <property type="entry name" value="Indolic compounds 2,3-dioxygenase-like"/>
    <property type="match status" value="1"/>
</dbReference>
<dbReference type="RefSeq" id="WP_378250004.1">
    <property type="nucleotide sequence ID" value="NZ_JBHSKF010000014.1"/>
</dbReference>
<reference evidence="2" key="1">
    <citation type="journal article" date="2019" name="Int. J. Syst. Evol. Microbiol.">
        <title>The Global Catalogue of Microorganisms (GCM) 10K type strain sequencing project: providing services to taxonomists for standard genome sequencing and annotation.</title>
        <authorList>
            <consortium name="The Broad Institute Genomics Platform"/>
            <consortium name="The Broad Institute Genome Sequencing Center for Infectious Disease"/>
            <person name="Wu L."/>
            <person name="Ma J."/>
        </authorList>
    </citation>
    <scope>NUCLEOTIDE SEQUENCE [LARGE SCALE GENOMIC DNA]</scope>
    <source>
        <strain evidence="2">CCUG 59778</strain>
    </source>
</reference>
<gene>
    <name evidence="1" type="ORF">ACFPM7_23990</name>
</gene>
<dbReference type="PANTHER" id="PTHR10138">
    <property type="entry name" value="TRYPTOPHAN 2,3-DIOXYGENASE"/>
    <property type="match status" value="1"/>
</dbReference>
<name>A0ABW0EUR0_9PSEU</name>
<dbReference type="EMBL" id="JBHSKF010000014">
    <property type="protein sequence ID" value="MFC5290128.1"/>
    <property type="molecule type" value="Genomic_DNA"/>
</dbReference>
<dbReference type="Proteomes" id="UP001596157">
    <property type="component" value="Unassembled WGS sequence"/>
</dbReference>
<comment type="caution">
    <text evidence="1">The sequence shown here is derived from an EMBL/GenBank/DDBJ whole genome shotgun (WGS) entry which is preliminary data.</text>
</comment>
<evidence type="ECO:0000313" key="2">
    <source>
        <dbReference type="Proteomes" id="UP001596157"/>
    </source>
</evidence>
<dbReference type="InterPro" id="IPR004981">
    <property type="entry name" value="Trp_2_3_dOase"/>
</dbReference>
<sequence>MPPRPADAPPHDPVSALTYSDYLKLDILLATQEPRMSADERRPATLSEHFFIVAHQACELWLKQAIGDIGAATRALRPRDGESDAELAAELLERVCEVLNVLLGQLVVLERLPVRHFAEFRHSLGTASGAESEQFEELGRLLGDGDGSEVLFHAFKAAIERRGLSLTDVCRLGPGAGVHHRIAESLMSIADRYWRWKITHLSIISKLIGDLPGTGGTSGLAYLAGRVVQPFAELRRERSHLHADLAPSRAG</sequence>
<dbReference type="Gene3D" id="1.20.58.480">
    <property type="match status" value="2"/>
</dbReference>
<evidence type="ECO:0000313" key="1">
    <source>
        <dbReference type="EMBL" id="MFC5290128.1"/>
    </source>
</evidence>
<dbReference type="InterPro" id="IPR037217">
    <property type="entry name" value="Trp/Indoleamine_2_3_dOase-like"/>
</dbReference>
<keyword evidence="2" id="KW-1185">Reference proteome</keyword>
<proteinExistence type="predicted"/>
<organism evidence="1 2">
    <name type="scientific">Actinokineospora guangxiensis</name>
    <dbReference type="NCBI Taxonomy" id="1490288"/>
    <lineage>
        <taxon>Bacteria</taxon>
        <taxon>Bacillati</taxon>
        <taxon>Actinomycetota</taxon>
        <taxon>Actinomycetes</taxon>
        <taxon>Pseudonocardiales</taxon>
        <taxon>Pseudonocardiaceae</taxon>
        <taxon>Actinokineospora</taxon>
    </lineage>
</organism>